<dbReference type="EMBL" id="BARW01008503">
    <property type="protein sequence ID" value="GAI85014.1"/>
    <property type="molecule type" value="Genomic_DNA"/>
</dbReference>
<dbReference type="AlphaFoldDB" id="X1TYB5"/>
<proteinExistence type="predicted"/>
<feature type="non-terminal residue" evidence="2">
    <location>
        <position position="62"/>
    </location>
</feature>
<reference evidence="2" key="1">
    <citation type="journal article" date="2014" name="Front. Microbiol.">
        <title>High frequency of phylogenetically diverse reductive dehalogenase-homologous genes in deep subseafloor sedimentary metagenomes.</title>
        <authorList>
            <person name="Kawai M."/>
            <person name="Futagami T."/>
            <person name="Toyoda A."/>
            <person name="Takaki Y."/>
            <person name="Nishi S."/>
            <person name="Hori S."/>
            <person name="Arai W."/>
            <person name="Tsubouchi T."/>
            <person name="Morono Y."/>
            <person name="Uchiyama I."/>
            <person name="Ito T."/>
            <person name="Fujiyama A."/>
            <person name="Inagaki F."/>
            <person name="Takami H."/>
        </authorList>
    </citation>
    <scope>NUCLEOTIDE SEQUENCE</scope>
    <source>
        <strain evidence="2">Expedition CK06-06</strain>
    </source>
</reference>
<keyword evidence="1" id="KW-1133">Transmembrane helix</keyword>
<accession>X1TYB5</accession>
<gene>
    <name evidence="2" type="ORF">S12H4_17403</name>
</gene>
<comment type="caution">
    <text evidence="2">The sequence shown here is derived from an EMBL/GenBank/DDBJ whole genome shotgun (WGS) entry which is preliminary data.</text>
</comment>
<organism evidence="2">
    <name type="scientific">marine sediment metagenome</name>
    <dbReference type="NCBI Taxonomy" id="412755"/>
    <lineage>
        <taxon>unclassified sequences</taxon>
        <taxon>metagenomes</taxon>
        <taxon>ecological metagenomes</taxon>
    </lineage>
</organism>
<sequence>MKNLKFLLFIICLVFFLNVIFFNCSFATLYIVKDQEGYNICMTNKEDLVSEYEKFGYAVWIL</sequence>
<name>X1TYB5_9ZZZZ</name>
<evidence type="ECO:0000256" key="1">
    <source>
        <dbReference type="SAM" id="Phobius"/>
    </source>
</evidence>
<keyword evidence="1" id="KW-0812">Transmembrane</keyword>
<feature type="transmembrane region" description="Helical" evidence="1">
    <location>
        <begin position="6"/>
        <end position="32"/>
    </location>
</feature>
<keyword evidence="1" id="KW-0472">Membrane</keyword>
<protein>
    <submittedName>
        <fullName evidence="2">Uncharacterized protein</fullName>
    </submittedName>
</protein>
<evidence type="ECO:0000313" key="2">
    <source>
        <dbReference type="EMBL" id="GAI85014.1"/>
    </source>
</evidence>